<evidence type="ECO:0000313" key="4">
    <source>
        <dbReference type="Proteomes" id="UP000177625"/>
    </source>
</evidence>
<protein>
    <submittedName>
        <fullName evidence="3">Uncharacterized protein</fullName>
    </submittedName>
</protein>
<keyword evidence="2" id="KW-0732">Signal</keyword>
<evidence type="ECO:0000256" key="1">
    <source>
        <dbReference type="SAM" id="MobiDB-lite"/>
    </source>
</evidence>
<dbReference type="Proteomes" id="UP000177625">
    <property type="component" value="Unassembled WGS sequence"/>
</dbReference>
<gene>
    <name evidence="3" type="ORF">RSE6_02250</name>
</gene>
<reference evidence="4" key="1">
    <citation type="submission" date="2016-03" db="EMBL/GenBank/DDBJ databases">
        <authorList>
            <person name="Guldener U."/>
        </authorList>
    </citation>
    <scope>NUCLEOTIDE SEQUENCE [LARGE SCALE GENOMIC DNA]</scope>
</reference>
<evidence type="ECO:0000313" key="3">
    <source>
        <dbReference type="EMBL" id="CZT42379.1"/>
    </source>
</evidence>
<feature type="compositionally biased region" description="Low complexity" evidence="1">
    <location>
        <begin position="300"/>
        <end position="316"/>
    </location>
</feature>
<name>A0A1E1LZX1_RHYSE</name>
<feature type="chain" id="PRO_5009447756" evidence="2">
    <location>
        <begin position="19"/>
        <end position="385"/>
    </location>
</feature>
<organism evidence="3 4">
    <name type="scientific">Rhynchosporium secalis</name>
    <name type="common">Barley scald fungus</name>
    <dbReference type="NCBI Taxonomy" id="38038"/>
    <lineage>
        <taxon>Eukaryota</taxon>
        <taxon>Fungi</taxon>
        <taxon>Dikarya</taxon>
        <taxon>Ascomycota</taxon>
        <taxon>Pezizomycotina</taxon>
        <taxon>Leotiomycetes</taxon>
        <taxon>Helotiales</taxon>
        <taxon>Ploettnerulaceae</taxon>
        <taxon>Rhynchosporium</taxon>
    </lineage>
</organism>
<proteinExistence type="predicted"/>
<feature type="compositionally biased region" description="Basic and acidic residues" evidence="1">
    <location>
        <begin position="207"/>
        <end position="261"/>
    </location>
</feature>
<keyword evidence="4" id="KW-1185">Reference proteome</keyword>
<evidence type="ECO:0000256" key="2">
    <source>
        <dbReference type="SAM" id="SignalP"/>
    </source>
</evidence>
<dbReference type="AlphaFoldDB" id="A0A1E1LZX1"/>
<feature type="compositionally biased region" description="Low complexity" evidence="1">
    <location>
        <begin position="137"/>
        <end position="148"/>
    </location>
</feature>
<feature type="signal peptide" evidence="2">
    <location>
        <begin position="1"/>
        <end position="18"/>
    </location>
</feature>
<sequence length="385" mass="40000">MHFNPLLLTTLLTLSTLAARVTDEQLFARDDHSPEDLLPIVKGTGTSMIIKDGKSEGTKDIGTVNAANLQVPLKRKRGCKPVPAVQASKPLTGGVLGGIPGGRSGAGSSRGSGGKPKGGTNGGSKGMVNPSGPKINGISKVKSSPKSGPGLGSRPGSGRKVKFPKPASPPKGHGKREIGLRDVLPLLERLVSSQSHKDSASNSGSGDSKKNGTENADPSKPKEPKELKVPKASKEPKEPKEPKKPKEPKASKPKEDGRGIGHSDPGGSKKNTTSTSKQSKAPEPTKPATLSDSRHSIDHTSPSPNTPKNNPAKTTSSGGRDEMRAGAVPTDAPTIPIPKGGKGFPLIPTQKASRKATSTTSGNLEERYMPMTFKVKVRARDGGRD</sequence>
<feature type="compositionally biased region" description="Low complexity" evidence="1">
    <location>
        <begin position="268"/>
        <end position="279"/>
    </location>
</feature>
<dbReference type="EMBL" id="FJVC01000088">
    <property type="protein sequence ID" value="CZT42379.1"/>
    <property type="molecule type" value="Genomic_DNA"/>
</dbReference>
<accession>A0A1E1LZX1</accession>
<feature type="compositionally biased region" description="Gly residues" evidence="1">
    <location>
        <begin position="94"/>
        <end position="125"/>
    </location>
</feature>
<feature type="region of interest" description="Disordered" evidence="1">
    <location>
        <begin position="80"/>
        <end position="369"/>
    </location>
</feature>